<dbReference type="AlphaFoldDB" id="A0A1B9H3P0"/>
<feature type="compositionally biased region" description="Acidic residues" evidence="1">
    <location>
        <begin position="146"/>
        <end position="163"/>
    </location>
</feature>
<keyword evidence="3" id="KW-1185">Reference proteome</keyword>
<proteinExistence type="predicted"/>
<name>A0A1B9H3P0_9TREE</name>
<evidence type="ECO:0000313" key="3">
    <source>
        <dbReference type="Proteomes" id="UP000092666"/>
    </source>
</evidence>
<feature type="compositionally biased region" description="Basic and acidic residues" evidence="1">
    <location>
        <begin position="177"/>
        <end position="188"/>
    </location>
</feature>
<gene>
    <name evidence="2" type="ORF">I316_00118</name>
</gene>
<dbReference type="Proteomes" id="UP000092666">
    <property type="component" value="Unassembled WGS sequence"/>
</dbReference>
<evidence type="ECO:0000256" key="1">
    <source>
        <dbReference type="SAM" id="MobiDB-lite"/>
    </source>
</evidence>
<protein>
    <submittedName>
        <fullName evidence="2">Uncharacterized protein</fullName>
    </submittedName>
</protein>
<reference evidence="3" key="2">
    <citation type="submission" date="2013-12" db="EMBL/GenBank/DDBJ databases">
        <title>Evolution of pathogenesis and genome organization in the Tremellales.</title>
        <authorList>
            <person name="Cuomo C."/>
            <person name="Litvintseva A."/>
            <person name="Heitman J."/>
            <person name="Chen Y."/>
            <person name="Sun S."/>
            <person name="Springer D."/>
            <person name="Dromer F."/>
            <person name="Young S."/>
            <person name="Zeng Q."/>
            <person name="Chapman S."/>
            <person name="Gujja S."/>
            <person name="Saif S."/>
            <person name="Birren B."/>
        </authorList>
    </citation>
    <scope>NUCLEOTIDE SEQUENCE [LARGE SCALE GENOMIC DNA]</scope>
    <source>
        <strain evidence="3">BCC8398</strain>
    </source>
</reference>
<feature type="region of interest" description="Disordered" evidence="1">
    <location>
        <begin position="130"/>
        <end position="195"/>
    </location>
</feature>
<sequence length="249" mass="28502">MADQDRAGREPLPFEDPRIRERLNKGESYDIRGWIDRNNHLEAQSPYRPAMITGDFDAKPAHIIYQIRIWNQVQADKANPKSLQVLDRKARMAYDDWLPKVNPRRAYIQLLMHPTLLNVHKEASKKCSECHTAAGRRQRGSGTVSSEEESSSDEDSADDDPNDDPFSGVDARKARKAQRDQDVDEWNRKPKKPEKRHVANLPCVTINTTDPSQIEFTLCHEKGNLTLVIRGNVRNIVCKISVFHTHMAV</sequence>
<dbReference type="EMBL" id="KI669492">
    <property type="protein sequence ID" value="OCF37894.1"/>
    <property type="molecule type" value="Genomic_DNA"/>
</dbReference>
<accession>A0A1B9H3P0</accession>
<reference evidence="2 3" key="1">
    <citation type="submission" date="2013-07" db="EMBL/GenBank/DDBJ databases">
        <title>The Genome Sequence of Cryptococcus heveanensis BCC8398.</title>
        <authorList>
            <consortium name="The Broad Institute Genome Sequencing Platform"/>
            <person name="Cuomo C."/>
            <person name="Litvintseva A."/>
            <person name="Chen Y."/>
            <person name="Heitman J."/>
            <person name="Sun S."/>
            <person name="Springer D."/>
            <person name="Dromer F."/>
            <person name="Young S.K."/>
            <person name="Zeng Q."/>
            <person name="Gargeya S."/>
            <person name="Fitzgerald M."/>
            <person name="Abouelleil A."/>
            <person name="Alvarado L."/>
            <person name="Berlin A.M."/>
            <person name="Chapman S.B."/>
            <person name="Dewar J."/>
            <person name="Goldberg J."/>
            <person name="Griggs A."/>
            <person name="Gujja S."/>
            <person name="Hansen M."/>
            <person name="Howarth C."/>
            <person name="Imamovic A."/>
            <person name="Larimer J."/>
            <person name="McCowan C."/>
            <person name="Murphy C."/>
            <person name="Pearson M."/>
            <person name="Priest M."/>
            <person name="Roberts A."/>
            <person name="Saif S."/>
            <person name="Shea T."/>
            <person name="Sykes S."/>
            <person name="Wortman J."/>
            <person name="Nusbaum C."/>
            <person name="Birren B."/>
        </authorList>
    </citation>
    <scope>NUCLEOTIDE SEQUENCE [LARGE SCALE GENOMIC DNA]</scope>
    <source>
        <strain evidence="2 3">BCC8398</strain>
    </source>
</reference>
<evidence type="ECO:0000313" key="2">
    <source>
        <dbReference type="EMBL" id="OCF37894.1"/>
    </source>
</evidence>
<organism evidence="2 3">
    <name type="scientific">Kwoniella heveanensis BCC8398</name>
    <dbReference type="NCBI Taxonomy" id="1296120"/>
    <lineage>
        <taxon>Eukaryota</taxon>
        <taxon>Fungi</taxon>
        <taxon>Dikarya</taxon>
        <taxon>Basidiomycota</taxon>
        <taxon>Agaricomycotina</taxon>
        <taxon>Tremellomycetes</taxon>
        <taxon>Tremellales</taxon>
        <taxon>Cryptococcaceae</taxon>
        <taxon>Kwoniella</taxon>
    </lineage>
</organism>